<dbReference type="InterPro" id="IPR045939">
    <property type="entry name" value="YhcR_N"/>
</dbReference>
<evidence type="ECO:0000313" key="5">
    <source>
        <dbReference type="Proteomes" id="UP000032046"/>
    </source>
</evidence>
<dbReference type="STRING" id="1602171.ST44_02625"/>
<keyword evidence="2" id="KW-0732">Signal</keyword>
<name>A0A0D0J1V7_9BACT</name>
<comment type="caution">
    <text evidence="4">The sequence shown here is derived from an EMBL/GenBank/DDBJ whole genome shotgun (WGS) entry which is preliminary data.</text>
</comment>
<feature type="domain" description="Endonuclease YhcR N-terminal" evidence="3">
    <location>
        <begin position="70"/>
        <end position="178"/>
    </location>
</feature>
<feature type="signal peptide" evidence="2">
    <location>
        <begin position="1"/>
        <end position="20"/>
    </location>
</feature>
<evidence type="ECO:0000313" key="4">
    <source>
        <dbReference type="EMBL" id="KIP64244.1"/>
    </source>
</evidence>
<accession>A0A0D0J1V7</accession>
<proteinExistence type="predicted"/>
<dbReference type="EMBL" id="JXQK01000028">
    <property type="protein sequence ID" value="KIP64244.1"/>
    <property type="molecule type" value="Genomic_DNA"/>
</dbReference>
<evidence type="ECO:0000259" key="3">
    <source>
        <dbReference type="Pfam" id="PF19886"/>
    </source>
</evidence>
<dbReference type="AlphaFoldDB" id="A0A0D0J1V7"/>
<protein>
    <recommendedName>
        <fullName evidence="3">Endonuclease YhcR N-terminal domain-containing protein</fullName>
    </recommendedName>
</protein>
<sequence length="179" mass="20070">MKHIYSLFLFFFILSFVCCEKPVIDDSENKKENNDKVNGSTSTGNNGDNGGWANGDGKNDTEWVSTDTVDVYTFKNHVFEGPICVKGYIVGCATSTGGYKYFFDSPYESSTSILIADDKNEKSKSNVIAIQLKNGSKIRRDLNLVDNPGNIQRLVAIYGYQTKYMKMTGMKEILSYELK</sequence>
<reference evidence="4 5" key="1">
    <citation type="submission" date="2015-01" db="EMBL/GenBank/DDBJ databases">
        <title>Comparative genomics of non-oral Prevotella species.</title>
        <authorList>
            <person name="Accetto T."/>
            <person name="Nograsek B."/>
            <person name="Avgustin G."/>
        </authorList>
    </citation>
    <scope>NUCLEOTIDE SEQUENCE [LARGE SCALE GENOMIC DNA]</scope>
    <source>
        <strain evidence="4 5">P5-119</strain>
    </source>
</reference>
<evidence type="ECO:0000256" key="2">
    <source>
        <dbReference type="SAM" id="SignalP"/>
    </source>
</evidence>
<organism evidence="4 5">
    <name type="scientific">Prevotella pectinovora</name>
    <dbReference type="NCBI Taxonomy" id="1602169"/>
    <lineage>
        <taxon>Bacteria</taxon>
        <taxon>Pseudomonadati</taxon>
        <taxon>Bacteroidota</taxon>
        <taxon>Bacteroidia</taxon>
        <taxon>Bacteroidales</taxon>
        <taxon>Prevotellaceae</taxon>
        <taxon>Prevotella</taxon>
    </lineage>
</organism>
<feature type="chain" id="PRO_5002212836" description="Endonuclease YhcR N-terminal domain-containing protein" evidence="2">
    <location>
        <begin position="21"/>
        <end position="179"/>
    </location>
</feature>
<evidence type="ECO:0000256" key="1">
    <source>
        <dbReference type="SAM" id="MobiDB-lite"/>
    </source>
</evidence>
<dbReference type="Proteomes" id="UP000032046">
    <property type="component" value="Unassembled WGS sequence"/>
</dbReference>
<feature type="region of interest" description="Disordered" evidence="1">
    <location>
        <begin position="29"/>
        <end position="57"/>
    </location>
</feature>
<gene>
    <name evidence="4" type="ORF">ST44_02625</name>
</gene>
<dbReference type="RefSeq" id="WP_042517864.1">
    <property type="nucleotide sequence ID" value="NZ_JAXJLY010000059.1"/>
</dbReference>
<keyword evidence="5" id="KW-1185">Reference proteome</keyword>
<dbReference type="Pfam" id="PF19886">
    <property type="entry name" value="DUF6359"/>
    <property type="match status" value="1"/>
</dbReference>